<sequence>MADGIDFSIIGIDSLLGKLDSISDDLRRRGGRAALRRAGNVIVDKAKENASRIDDPETGRSIAANVAMRWNGRLFKTNGNLGFRIGVLHGAVLKNHPDLSENAPTPHWRLIEFGTEKMRAQPFMRPAAESSVGEVVNVFATEYEKSIDRAIKRAQKKGVPP</sequence>
<evidence type="ECO:0000313" key="1">
    <source>
        <dbReference type="EMBL" id="ROW59488.1"/>
    </source>
</evidence>
<organism evidence="1 2">
    <name type="scientific">Cronobacter malonaticus</name>
    <dbReference type="NCBI Taxonomy" id="413503"/>
    <lineage>
        <taxon>Bacteria</taxon>
        <taxon>Pseudomonadati</taxon>
        <taxon>Pseudomonadota</taxon>
        <taxon>Gammaproteobacteria</taxon>
        <taxon>Enterobacterales</taxon>
        <taxon>Enterobacteriaceae</taxon>
        <taxon>Cronobacter</taxon>
    </lineage>
</organism>
<reference evidence="1 2" key="1">
    <citation type="journal article" date="2018" name="Front. Microbiol.">
        <title>An Investigation of an Acute Gastroenteritis Outbreak: Cronobacter sakazakii, a Potential Cause of Food-Borne Illness.</title>
        <authorList>
            <person name="Yong W."/>
            <person name="Guo B."/>
            <person name="Shi X."/>
            <person name="Cheng T."/>
            <person name="Chen M."/>
            <person name="Jiang X."/>
            <person name="Ye Y."/>
            <person name="Wang J."/>
            <person name="Xie G."/>
            <person name="Ding J."/>
        </authorList>
    </citation>
    <scope>NUCLEOTIDE SEQUENCE [LARGE SCALE GENOMIC DNA]</scope>
    <source>
        <strain evidence="1 2">S1</strain>
    </source>
</reference>
<protein>
    <recommendedName>
        <fullName evidence="3">HK97 gp10 family phage protein</fullName>
    </recommendedName>
</protein>
<dbReference type="InterPro" id="IPR010064">
    <property type="entry name" value="HK97-gp10_tail"/>
</dbReference>
<dbReference type="AlphaFoldDB" id="A0A423XSH1"/>
<dbReference type="Pfam" id="PF04883">
    <property type="entry name" value="HK97-gp10_like"/>
    <property type="match status" value="1"/>
</dbReference>
<name>A0A423XSH1_9ENTR</name>
<dbReference type="EMBL" id="PQJL01000016">
    <property type="protein sequence ID" value="ROW59488.1"/>
    <property type="molecule type" value="Genomic_DNA"/>
</dbReference>
<dbReference type="NCBIfam" id="TIGR01725">
    <property type="entry name" value="phge_HK97_gp10"/>
    <property type="match status" value="1"/>
</dbReference>
<comment type="caution">
    <text evidence="1">The sequence shown here is derived from an EMBL/GenBank/DDBJ whole genome shotgun (WGS) entry which is preliminary data.</text>
</comment>
<evidence type="ECO:0000313" key="2">
    <source>
        <dbReference type="Proteomes" id="UP000285793"/>
    </source>
</evidence>
<proteinExistence type="predicted"/>
<dbReference type="RefSeq" id="WP_085345301.1">
    <property type="nucleotide sequence ID" value="NZ_PQJL01000016.1"/>
</dbReference>
<dbReference type="Proteomes" id="UP000285793">
    <property type="component" value="Unassembled WGS sequence"/>
</dbReference>
<accession>A0A423XSH1</accession>
<evidence type="ECO:0008006" key="3">
    <source>
        <dbReference type="Google" id="ProtNLM"/>
    </source>
</evidence>
<gene>
    <name evidence="1" type="ORF">C3E80_13850</name>
</gene>